<dbReference type="OrthoDB" id="7398962at2"/>
<feature type="chain" id="PRO_5011764778" description="Outer membrane beta-barrel protein" evidence="2">
    <location>
        <begin position="29"/>
        <end position="587"/>
    </location>
</feature>
<organism evidence="3 4">
    <name type="scientific">Aureimonas jatrophae</name>
    <dbReference type="NCBI Taxonomy" id="1166073"/>
    <lineage>
        <taxon>Bacteria</taxon>
        <taxon>Pseudomonadati</taxon>
        <taxon>Pseudomonadota</taxon>
        <taxon>Alphaproteobacteria</taxon>
        <taxon>Hyphomicrobiales</taxon>
        <taxon>Aurantimonadaceae</taxon>
        <taxon>Aureimonas</taxon>
    </lineage>
</organism>
<evidence type="ECO:0000256" key="1">
    <source>
        <dbReference type="SAM" id="MobiDB-lite"/>
    </source>
</evidence>
<proteinExistence type="predicted"/>
<keyword evidence="4" id="KW-1185">Reference proteome</keyword>
<dbReference type="STRING" id="1166073.SAMN05192530_105147"/>
<dbReference type="Pfam" id="PF10082">
    <property type="entry name" value="BBP2_2"/>
    <property type="match status" value="1"/>
</dbReference>
<name>A0A1H0IHA3_9HYPH</name>
<sequence>MGRFRAPADRWLAALILAGLGGTPDALAQATTPQQTPPIPPAETSLAEPPRFSSDEFTLRGSSEADLVDPDAPLAEPLDRRRSAPSVASDRRIDETAPPSDDSDRTTPAFDLFSGPTAPQRQNLPEAGPDERSPQAQPAGGVATATRARPRRPGQTAALSSEDANLLPGEERSDALLLRRFDPVGPVRSPVLDDVAATRRLNGGLDGLRTVLPRRADDPFAPIGLRVGSFILYPALEQTLGGSSNLTNTLDGREGALSQTTLSGRLVSDWSRHAAELNAQLAYRRNFEGPVEEEPELDVGGRVRLDIDHVTTGTLRGALSLRQDDSILTGTPDVARNRSDVLAYSLGADLTRAFGRASGTATLEAVREDREHGILRETGFEPGQSFTTLTGALRGSYDMGSAFKPFLLASLGQRLFDDDTALGTSRDALIPALRTGFGFDFGEKLSGEVGLGYAWNIPDNDALPTDGSPTVDALLAWSPRRGTDLSLRASTFFEPDAGGIDTATLYQTTLGLRHRASARLDLEGAGQLAWRVRDASGTERIRSGEVGLTWWVNRQLALIARYRHDRFEGVLTDYDADTVRIGLRVQR</sequence>
<feature type="region of interest" description="Disordered" evidence="1">
    <location>
        <begin position="24"/>
        <end position="167"/>
    </location>
</feature>
<evidence type="ECO:0000313" key="4">
    <source>
        <dbReference type="Proteomes" id="UP000198793"/>
    </source>
</evidence>
<evidence type="ECO:0000313" key="3">
    <source>
        <dbReference type="EMBL" id="SDO30804.1"/>
    </source>
</evidence>
<dbReference type="Proteomes" id="UP000198793">
    <property type="component" value="Unassembled WGS sequence"/>
</dbReference>
<keyword evidence="2" id="KW-0732">Signal</keyword>
<reference evidence="3 4" key="1">
    <citation type="submission" date="2016-10" db="EMBL/GenBank/DDBJ databases">
        <authorList>
            <person name="de Groot N.N."/>
        </authorList>
    </citation>
    <scope>NUCLEOTIDE SEQUENCE [LARGE SCALE GENOMIC DNA]</scope>
    <source>
        <strain evidence="4">L7-484,KACC 16230,DSM 25025</strain>
    </source>
</reference>
<dbReference type="AlphaFoldDB" id="A0A1H0IHA3"/>
<feature type="signal peptide" evidence="2">
    <location>
        <begin position="1"/>
        <end position="28"/>
    </location>
</feature>
<accession>A0A1H0IHA3</accession>
<feature type="compositionally biased region" description="Low complexity" evidence="1">
    <location>
        <begin position="138"/>
        <end position="158"/>
    </location>
</feature>
<dbReference type="InterPro" id="IPR018759">
    <property type="entry name" value="BBP2_2"/>
</dbReference>
<feature type="compositionally biased region" description="Low complexity" evidence="1">
    <location>
        <begin position="24"/>
        <end position="34"/>
    </location>
</feature>
<protein>
    <recommendedName>
        <fullName evidence="5">Outer membrane beta-barrel protein</fullName>
    </recommendedName>
</protein>
<evidence type="ECO:0008006" key="5">
    <source>
        <dbReference type="Google" id="ProtNLM"/>
    </source>
</evidence>
<evidence type="ECO:0000256" key="2">
    <source>
        <dbReference type="SAM" id="SignalP"/>
    </source>
</evidence>
<gene>
    <name evidence="3" type="ORF">SAMN05192530_105147</name>
</gene>
<dbReference type="RefSeq" id="WP_090673678.1">
    <property type="nucleotide sequence ID" value="NZ_FNIT01000005.1"/>
</dbReference>
<dbReference type="EMBL" id="FNIT01000005">
    <property type="protein sequence ID" value="SDO30804.1"/>
    <property type="molecule type" value="Genomic_DNA"/>
</dbReference>